<dbReference type="SUPFAM" id="SSF52047">
    <property type="entry name" value="RNI-like"/>
    <property type="match status" value="1"/>
</dbReference>
<dbReference type="Proteomes" id="UP001408789">
    <property type="component" value="Unassembled WGS sequence"/>
</dbReference>
<feature type="compositionally biased region" description="Low complexity" evidence="1">
    <location>
        <begin position="72"/>
        <end position="81"/>
    </location>
</feature>
<dbReference type="AlphaFoldDB" id="A0AAP0DM80"/>
<evidence type="ECO:0000259" key="2">
    <source>
        <dbReference type="Pfam" id="PF25372"/>
    </source>
</evidence>
<keyword evidence="4" id="KW-1185">Reference proteome</keyword>
<gene>
    <name evidence="3" type="ORF">SSX86_006268</name>
</gene>
<dbReference type="GO" id="GO:0031146">
    <property type="term" value="P:SCF-dependent proteasomal ubiquitin-dependent protein catabolic process"/>
    <property type="evidence" value="ECO:0007669"/>
    <property type="project" value="TreeGrafter"/>
</dbReference>
<organism evidence="3 4">
    <name type="scientific">Deinandra increscens subsp. villosa</name>
    <dbReference type="NCBI Taxonomy" id="3103831"/>
    <lineage>
        <taxon>Eukaryota</taxon>
        <taxon>Viridiplantae</taxon>
        <taxon>Streptophyta</taxon>
        <taxon>Embryophyta</taxon>
        <taxon>Tracheophyta</taxon>
        <taxon>Spermatophyta</taxon>
        <taxon>Magnoliopsida</taxon>
        <taxon>eudicotyledons</taxon>
        <taxon>Gunneridae</taxon>
        <taxon>Pentapetalae</taxon>
        <taxon>asterids</taxon>
        <taxon>campanulids</taxon>
        <taxon>Asterales</taxon>
        <taxon>Asteraceae</taxon>
        <taxon>Asteroideae</taxon>
        <taxon>Heliantheae alliance</taxon>
        <taxon>Madieae</taxon>
        <taxon>Madiinae</taxon>
        <taxon>Deinandra</taxon>
    </lineage>
</organism>
<dbReference type="PANTHER" id="PTHR13318">
    <property type="entry name" value="PARTNER OF PAIRED, ISOFORM B-RELATED"/>
    <property type="match status" value="1"/>
</dbReference>
<feature type="region of interest" description="Disordered" evidence="1">
    <location>
        <begin position="69"/>
        <end position="91"/>
    </location>
</feature>
<sequence>MTVLRSRKVGSITQEHSPKSGVEIEPLTPEKEVESTSNKSSHENTPKSKKIGSADAINSGSILIQGLRRSSRLSSNSNLNNAVESVGSRGKRKVVHLDGIEKESGGVRVSRELDTSGGFEANVVNKKYDKEDVQSVRKIKSRRVSSLDVEESCSGSVQEGDVGKRCSSLRSGKKLSKAKVNNPDCDIMLSANKSEMETEERGGESNLNGVSERVSGLIVEESCSESVQDGDVGNRSLSLRSRKKLSKAKVNNPDYDIKLLANKCEMETEERGGEANLNGVSERVSSLVVEESCSESVQDGDVGYRSLSLRSRKNFIKSEVHNPAGDIELSANKNEKETDFSGVSEKVVVIEEERVAVDCKEMDIDLGNGGNGTVKRDISRFSIEEKGKGKVAEVNSASDIGDADDLPGKPEEGSLMETTVADTVIPEEKTIVGAGPSNKMDPKERFKNVAKENASRFAHFSIQEEDVDEDEVEAPMEANGDVEDWPGPFSTAMKIIKDRASNMPAEQKKKSDSTPLIWNPKKNNQHRRFMKVVPSLQELCMEIMAENVEAITSLERVPDVIRHKLTQALCDSRKMNHHFFNLLASNSPSEIRVKDCSWLTEDQFTKTFEETDASILTVLQLDQCGRCLPDYVLYSTLSHLPSKFSALTNVSLKGACRLSDAGLNALVTSACALRSINLGCCSLLTSEGIINLADKLGSVLKELYIDECFGIDAKSILPALCKLQHLEVLSISRFDTVNDSFIIQLVAVQGHKMKELVVSDCTKLTDKALKFIAKGCPGLCAIDLRNLCKLTDASLGHLANGCQTIQTLKLCRNAFSDEALAAYVEACGGPLTELSLNHVDKVAHQTALSLAKHAKKLQCLDLSWCREMTDECVGLIVDSCLSLEMLKLFGCTQITNVFTEGHSNENVRIIGLQESQILKNIVVPDLLPLRYSSV</sequence>
<feature type="compositionally biased region" description="Basic and acidic residues" evidence="1">
    <location>
        <begin position="502"/>
        <end position="512"/>
    </location>
</feature>
<feature type="region of interest" description="Disordered" evidence="1">
    <location>
        <begin position="392"/>
        <end position="411"/>
    </location>
</feature>
<dbReference type="InterPro" id="IPR006553">
    <property type="entry name" value="Leu-rich_rpt_Cys-con_subtyp"/>
</dbReference>
<accession>A0AAP0DM80</accession>
<proteinExistence type="predicted"/>
<dbReference type="InterPro" id="IPR032675">
    <property type="entry name" value="LRR_dom_sf"/>
</dbReference>
<feature type="compositionally biased region" description="Basic and acidic residues" evidence="1">
    <location>
        <begin position="28"/>
        <end position="46"/>
    </location>
</feature>
<reference evidence="3 4" key="1">
    <citation type="submission" date="2024-04" db="EMBL/GenBank/DDBJ databases">
        <title>The reference genome of an endangered Asteraceae, Deinandra increscens subsp. villosa, native to the Central Coast of California.</title>
        <authorList>
            <person name="Guilliams M."/>
            <person name="Hasenstab-Lehman K."/>
            <person name="Meyer R."/>
            <person name="Mcevoy S."/>
        </authorList>
    </citation>
    <scope>NUCLEOTIDE SEQUENCE [LARGE SCALE GENOMIC DNA]</scope>
    <source>
        <tissue evidence="3">Leaf</tissue>
    </source>
</reference>
<name>A0AAP0DM80_9ASTR</name>
<comment type="caution">
    <text evidence="3">The sequence shown here is derived from an EMBL/GenBank/DDBJ whole genome shotgun (WGS) entry which is preliminary data.</text>
</comment>
<dbReference type="EMBL" id="JBCNJP010000008">
    <property type="protein sequence ID" value="KAK9073674.1"/>
    <property type="molecule type" value="Genomic_DNA"/>
</dbReference>
<dbReference type="Gene3D" id="3.80.10.10">
    <property type="entry name" value="Ribonuclease Inhibitor"/>
    <property type="match status" value="3"/>
</dbReference>
<evidence type="ECO:0000313" key="3">
    <source>
        <dbReference type="EMBL" id="KAK9073674.1"/>
    </source>
</evidence>
<protein>
    <recommendedName>
        <fullName evidence="2">F-box/LRR-repeat protein 15-like leucin rich repeat domain-containing protein</fullName>
    </recommendedName>
</protein>
<dbReference type="SMART" id="SM00367">
    <property type="entry name" value="LRR_CC"/>
    <property type="match status" value="6"/>
</dbReference>
<dbReference type="PANTHER" id="PTHR13318:SF101">
    <property type="entry name" value="F-BOX_LRR PROTEIN"/>
    <property type="match status" value="1"/>
</dbReference>
<dbReference type="InterPro" id="IPR057207">
    <property type="entry name" value="FBXL15_LRR"/>
</dbReference>
<dbReference type="Pfam" id="PF25372">
    <property type="entry name" value="DUF7885"/>
    <property type="match status" value="1"/>
</dbReference>
<feature type="domain" description="F-box/LRR-repeat protein 15-like leucin rich repeat" evidence="2">
    <location>
        <begin position="748"/>
        <end position="891"/>
    </location>
</feature>
<dbReference type="GO" id="GO:0019005">
    <property type="term" value="C:SCF ubiquitin ligase complex"/>
    <property type="evidence" value="ECO:0007669"/>
    <property type="project" value="TreeGrafter"/>
</dbReference>
<feature type="region of interest" description="Disordered" evidence="1">
    <location>
        <begin position="1"/>
        <end position="55"/>
    </location>
</feature>
<evidence type="ECO:0000313" key="4">
    <source>
        <dbReference type="Proteomes" id="UP001408789"/>
    </source>
</evidence>
<evidence type="ECO:0000256" key="1">
    <source>
        <dbReference type="SAM" id="MobiDB-lite"/>
    </source>
</evidence>
<feature type="region of interest" description="Disordered" evidence="1">
    <location>
        <begin position="502"/>
        <end position="521"/>
    </location>
</feature>